<proteinExistence type="predicted"/>
<feature type="coiled-coil region" evidence="1">
    <location>
        <begin position="299"/>
        <end position="415"/>
    </location>
</feature>
<keyword evidence="4" id="KW-1185">Reference proteome</keyword>
<feature type="compositionally biased region" description="Basic and acidic residues" evidence="2">
    <location>
        <begin position="510"/>
        <end position="524"/>
    </location>
</feature>
<evidence type="ECO:0000256" key="1">
    <source>
        <dbReference type="SAM" id="Coils"/>
    </source>
</evidence>
<feature type="region of interest" description="Disordered" evidence="2">
    <location>
        <begin position="1"/>
        <end position="88"/>
    </location>
</feature>
<keyword evidence="1" id="KW-0175">Coiled coil</keyword>
<sequence length="576" mass="65123">MKGTTNGGSGDNSLPGRARSPLGRESQEGRENGGEVSDQTEALGPPPRTSSAARDLRESEEAYLPLMEHFSGQEIGQLGGELGEDDEMDGVDTRRFLSDDSISSVDSLIAEIVDKCRKEDSVVITKEKEDSAAITKVKKPIRRRIKRKAVTNLDTSDEEEEEGEITAELKSKNRKNRILDPELVESNDVEITDFFKKKIGSYGIEFGPPPEEFHHKRLETMTASDITALSIDWLSETNALRCKCNIQGKASKEMKSRLNQSKVVMRILCAKAKHNGDPAFWQKKYENLSVEVIPKEKKLESANKNLDELSSAYNALLEENEELKRENEGLRKKVDANAEERNAIELEYANKNLEEINSAYDVQLEENDELKKEVKGLLKRVKAIKEESNTIGKERDVMENERNELREKVAYLEKERSMLSWEDTDKEKRTTNKVSKAFEPKKKGNNVDRKDKSISRENDADADFPNPLVGEVVMRPAIQGVRKPMMETRLPKDRLEIMLEEMEEFRGELKSMRRAMESGGRHQGETQSRGLEPGEWPLPAPPGPSEKNTGIKVTSNVQLVPPRNGPIKTRKQEETE</sequence>
<evidence type="ECO:0000313" key="3">
    <source>
        <dbReference type="EMBL" id="CAL1681003.1"/>
    </source>
</evidence>
<dbReference type="Proteomes" id="UP001497644">
    <property type="component" value="Chromosome 3"/>
</dbReference>
<feature type="compositionally biased region" description="Gly residues" evidence="2">
    <location>
        <begin position="1"/>
        <end position="10"/>
    </location>
</feature>
<accession>A0AAV2NLQ3</accession>
<feature type="compositionally biased region" description="Polar residues" evidence="2">
    <location>
        <begin position="546"/>
        <end position="558"/>
    </location>
</feature>
<reference evidence="3" key="1">
    <citation type="submission" date="2024-04" db="EMBL/GenBank/DDBJ databases">
        <authorList>
            <consortium name="Molecular Ecology Group"/>
        </authorList>
    </citation>
    <scope>NUCLEOTIDE SEQUENCE</scope>
</reference>
<feature type="compositionally biased region" description="Basic and acidic residues" evidence="2">
    <location>
        <begin position="422"/>
        <end position="459"/>
    </location>
</feature>
<feature type="region of interest" description="Disordered" evidence="2">
    <location>
        <begin position="422"/>
        <end position="467"/>
    </location>
</feature>
<protein>
    <submittedName>
        <fullName evidence="3">Uncharacterized protein</fullName>
    </submittedName>
</protein>
<name>A0AAV2NLQ3_9HYME</name>
<gene>
    <name evidence="3" type="ORF">LPLAT_LOCUS7167</name>
</gene>
<dbReference type="AlphaFoldDB" id="A0AAV2NLQ3"/>
<feature type="region of interest" description="Disordered" evidence="2">
    <location>
        <begin position="510"/>
        <end position="576"/>
    </location>
</feature>
<organism evidence="3 4">
    <name type="scientific">Lasius platythorax</name>
    <dbReference type="NCBI Taxonomy" id="488582"/>
    <lineage>
        <taxon>Eukaryota</taxon>
        <taxon>Metazoa</taxon>
        <taxon>Ecdysozoa</taxon>
        <taxon>Arthropoda</taxon>
        <taxon>Hexapoda</taxon>
        <taxon>Insecta</taxon>
        <taxon>Pterygota</taxon>
        <taxon>Neoptera</taxon>
        <taxon>Endopterygota</taxon>
        <taxon>Hymenoptera</taxon>
        <taxon>Apocrita</taxon>
        <taxon>Aculeata</taxon>
        <taxon>Formicoidea</taxon>
        <taxon>Formicidae</taxon>
        <taxon>Formicinae</taxon>
        <taxon>Lasius</taxon>
        <taxon>Lasius</taxon>
    </lineage>
</organism>
<dbReference type="EMBL" id="OZ034826">
    <property type="protein sequence ID" value="CAL1681003.1"/>
    <property type="molecule type" value="Genomic_DNA"/>
</dbReference>
<evidence type="ECO:0000256" key="2">
    <source>
        <dbReference type="SAM" id="MobiDB-lite"/>
    </source>
</evidence>
<evidence type="ECO:0000313" key="4">
    <source>
        <dbReference type="Proteomes" id="UP001497644"/>
    </source>
</evidence>